<keyword evidence="3" id="KW-1185">Reference proteome</keyword>
<feature type="transmembrane region" description="Helical" evidence="1">
    <location>
        <begin position="12"/>
        <end position="33"/>
    </location>
</feature>
<proteinExistence type="predicted"/>
<reference evidence="2 3" key="2">
    <citation type="journal article" date="2011" name="J. Bacteriol.">
        <title>Complete genome sequences for the anaerobic, extremely thermophilic plant biomass-degrading bacteria Caldicellulosiruptor hydrothermalis, Caldicellulosiruptor kristjanssonii, Caldicellulosiruptor kronotskyensis, Caldicellulosiruptor owensenis, and Caldicellulosiruptor lactoaceticus.</title>
        <authorList>
            <person name="Blumer-Schuette S.E."/>
            <person name="Ozdemir I."/>
            <person name="Mistry D."/>
            <person name="Lucas S."/>
            <person name="Lapidus A."/>
            <person name="Cheng J.F."/>
            <person name="Goodwin L.A."/>
            <person name="Pitluck S."/>
            <person name="Land M.L."/>
            <person name="Hauser L.J."/>
            <person name="Woyke T."/>
            <person name="Mikhailova N."/>
            <person name="Pati A."/>
            <person name="Kyrpides N.C."/>
            <person name="Ivanova N."/>
            <person name="Detter J.C."/>
            <person name="Walston-Davenport K."/>
            <person name="Han S."/>
            <person name="Adams M.W."/>
            <person name="Kelly R.M."/>
        </authorList>
    </citation>
    <scope>NUCLEOTIDE SEQUENCE [LARGE SCALE GENOMIC DNA]</scope>
    <source>
        <strain evidence="3">ATCC 700853 / DSM 12137 / I77R1B</strain>
    </source>
</reference>
<dbReference type="HOGENOM" id="CLU_3150578_0_0_9"/>
<dbReference type="Proteomes" id="UP000009256">
    <property type="component" value="Chromosome"/>
</dbReference>
<evidence type="ECO:0000256" key="1">
    <source>
        <dbReference type="SAM" id="Phobius"/>
    </source>
</evidence>
<dbReference type="AlphaFoldDB" id="E4S5G5"/>
<name>E4S5G5_CALA7</name>
<keyword evidence="1" id="KW-0472">Membrane</keyword>
<organism evidence="2 3">
    <name type="scientific">Caldicellulosiruptor acetigenus (strain ATCC 700853 / DSM 12137 / I77R1B)</name>
    <name type="common">Caldicellulosiruptor kristjanssonii</name>
    <dbReference type="NCBI Taxonomy" id="632335"/>
    <lineage>
        <taxon>Bacteria</taxon>
        <taxon>Bacillati</taxon>
        <taxon>Bacillota</taxon>
        <taxon>Bacillota incertae sedis</taxon>
        <taxon>Caldicellulosiruptorales</taxon>
        <taxon>Caldicellulosiruptoraceae</taxon>
        <taxon>Caldicellulosiruptor</taxon>
    </lineage>
</organism>
<evidence type="ECO:0000313" key="2">
    <source>
        <dbReference type="EMBL" id="ADQ39626.1"/>
    </source>
</evidence>
<keyword evidence="1" id="KW-1133">Transmembrane helix</keyword>
<dbReference type="EMBL" id="CP002326">
    <property type="protein sequence ID" value="ADQ39626.1"/>
    <property type="molecule type" value="Genomic_DNA"/>
</dbReference>
<gene>
    <name evidence="2" type="ordered locus">Calkr_0048</name>
</gene>
<keyword evidence="1" id="KW-0812">Transmembrane</keyword>
<dbReference type="KEGG" id="cki:Calkr_0048"/>
<sequence>MLKQIIERLNKFPPIIKMSLIFIVFGLLFLIALKIGKVVGRLIYDIVH</sequence>
<evidence type="ECO:0000313" key="3">
    <source>
        <dbReference type="Proteomes" id="UP000009256"/>
    </source>
</evidence>
<reference key="1">
    <citation type="submission" date="2010-11" db="EMBL/GenBank/DDBJ databases">
        <title>Complete sequence of chromosome of Caldicellulosiruptor kristjanssonii 177R1B.</title>
        <authorList>
            <consortium name="US DOE Joint Genome Institute"/>
            <person name="Lucas S."/>
            <person name="Copeland A."/>
            <person name="Lapidus A."/>
            <person name="Cheng J.-F."/>
            <person name="Bruce D."/>
            <person name="Goodwin L."/>
            <person name="Pitluck S."/>
            <person name="Davenport K."/>
            <person name="Detter J.C."/>
            <person name="Han C."/>
            <person name="Tapia R."/>
            <person name="Land M."/>
            <person name="Hauser L."/>
            <person name="Jeffries C."/>
            <person name="Kyrpides N."/>
            <person name="Ivanova N."/>
            <person name="Mikhailova N."/>
            <person name="Blumer-Schuette S.E."/>
            <person name="Kelly R.M."/>
            <person name="Woyke T."/>
        </authorList>
    </citation>
    <scope>NUCLEOTIDE SEQUENCE</scope>
    <source>
        <strain>177R1B</strain>
    </source>
</reference>
<accession>E4S5G5</accession>
<protein>
    <submittedName>
        <fullName evidence="2">Uncharacterized protein</fullName>
    </submittedName>
</protein>